<organism evidence="2 3">
    <name type="scientific">Novipirellula caenicola</name>
    <dbReference type="NCBI Taxonomy" id="1536901"/>
    <lineage>
        <taxon>Bacteria</taxon>
        <taxon>Pseudomonadati</taxon>
        <taxon>Planctomycetota</taxon>
        <taxon>Planctomycetia</taxon>
        <taxon>Pirellulales</taxon>
        <taxon>Pirellulaceae</taxon>
        <taxon>Novipirellula</taxon>
    </lineage>
</organism>
<gene>
    <name evidence="2" type="ORF">Rcae01_04826</name>
</gene>
<dbReference type="Proteomes" id="UP001416858">
    <property type="component" value="Unassembled WGS sequence"/>
</dbReference>
<dbReference type="RefSeq" id="WP_345686303.1">
    <property type="nucleotide sequence ID" value="NZ_BAABRO010000013.1"/>
</dbReference>
<evidence type="ECO:0000313" key="2">
    <source>
        <dbReference type="EMBL" id="GAA5509327.1"/>
    </source>
</evidence>
<feature type="transmembrane region" description="Helical" evidence="1">
    <location>
        <begin position="86"/>
        <end position="112"/>
    </location>
</feature>
<feature type="transmembrane region" description="Helical" evidence="1">
    <location>
        <begin position="37"/>
        <end position="66"/>
    </location>
</feature>
<keyword evidence="1" id="KW-1133">Transmembrane helix</keyword>
<name>A0ABP9VW06_9BACT</name>
<accession>A0ABP9VW06</accession>
<sequence>MTTPPSVNPYAATIVDDEVTVYEDELAQRKPFSSLKVCIDTTVMIAISGGLFGWTLVGFFMLFSLFTSPGMSSVSMLGSLLVGTLLYFGVGAVLALLAAIPVVTLSGWLLSLREPRVPWTPYRIRVFGSVTGALSGFTCLAIPALLSGAVEMLAFSLVPAAFAAAAVPLLLFRTVRQCRDDLDWRVMHENRGGTAAPFSLPPVDSGLGKLP</sequence>
<evidence type="ECO:0000313" key="3">
    <source>
        <dbReference type="Proteomes" id="UP001416858"/>
    </source>
</evidence>
<protein>
    <submittedName>
        <fullName evidence="2">Uncharacterized protein</fullName>
    </submittedName>
</protein>
<proteinExistence type="predicted"/>
<feature type="transmembrane region" description="Helical" evidence="1">
    <location>
        <begin position="152"/>
        <end position="172"/>
    </location>
</feature>
<comment type="caution">
    <text evidence="2">The sequence shown here is derived from an EMBL/GenBank/DDBJ whole genome shotgun (WGS) entry which is preliminary data.</text>
</comment>
<feature type="transmembrane region" description="Helical" evidence="1">
    <location>
        <begin position="124"/>
        <end position="146"/>
    </location>
</feature>
<reference evidence="2 3" key="1">
    <citation type="submission" date="2024-02" db="EMBL/GenBank/DDBJ databases">
        <title>Rhodopirellula caenicola NBRC 110016.</title>
        <authorList>
            <person name="Ichikawa N."/>
            <person name="Katano-Makiyama Y."/>
            <person name="Hidaka K."/>
        </authorList>
    </citation>
    <scope>NUCLEOTIDE SEQUENCE [LARGE SCALE GENOMIC DNA]</scope>
    <source>
        <strain evidence="2 3">NBRC 110016</strain>
    </source>
</reference>
<keyword evidence="3" id="KW-1185">Reference proteome</keyword>
<keyword evidence="1" id="KW-0472">Membrane</keyword>
<evidence type="ECO:0000256" key="1">
    <source>
        <dbReference type="SAM" id="Phobius"/>
    </source>
</evidence>
<keyword evidence="1" id="KW-0812">Transmembrane</keyword>
<dbReference type="EMBL" id="BAABRO010000013">
    <property type="protein sequence ID" value="GAA5509327.1"/>
    <property type="molecule type" value="Genomic_DNA"/>
</dbReference>